<protein>
    <submittedName>
        <fullName evidence="1">Uncharacterized protein</fullName>
    </submittedName>
</protein>
<dbReference type="Proteomes" id="UP000253303">
    <property type="component" value="Unassembled WGS sequence"/>
</dbReference>
<proteinExistence type="predicted"/>
<keyword evidence="2" id="KW-1185">Reference proteome</keyword>
<organism evidence="1 2">
    <name type="scientific">Spongiactinospora rosea</name>
    <dbReference type="NCBI Taxonomy" id="2248750"/>
    <lineage>
        <taxon>Bacteria</taxon>
        <taxon>Bacillati</taxon>
        <taxon>Actinomycetota</taxon>
        <taxon>Actinomycetes</taxon>
        <taxon>Streptosporangiales</taxon>
        <taxon>Streptosporangiaceae</taxon>
        <taxon>Spongiactinospora</taxon>
    </lineage>
</organism>
<gene>
    <name evidence="1" type="ORF">DP939_17950</name>
</gene>
<name>A0A366LZU2_9ACTN</name>
<accession>A0A366LZU2</accession>
<evidence type="ECO:0000313" key="1">
    <source>
        <dbReference type="EMBL" id="RBQ19053.1"/>
    </source>
</evidence>
<dbReference type="AlphaFoldDB" id="A0A366LZU2"/>
<dbReference type="RefSeq" id="WP_113981831.1">
    <property type="nucleotide sequence ID" value="NZ_QMEY01000006.1"/>
</dbReference>
<dbReference type="OrthoDB" id="5198721at2"/>
<reference evidence="1 2" key="1">
    <citation type="submission" date="2018-06" db="EMBL/GenBank/DDBJ databases">
        <title>Sphaerisporangium craniellae sp. nov., isolated from a marine sponge in the South China Sea.</title>
        <authorList>
            <person name="Li L."/>
        </authorList>
    </citation>
    <scope>NUCLEOTIDE SEQUENCE [LARGE SCALE GENOMIC DNA]</scope>
    <source>
        <strain evidence="1 2">LHW63015</strain>
    </source>
</reference>
<sequence length="64" mass="6583">MTDLPQRTGGAAEEALAGLDRLAALPVGEHVAVFEEIHAGLERALASADGAESAPEHAHERGRG</sequence>
<comment type="caution">
    <text evidence="1">The sequence shown here is derived from an EMBL/GenBank/DDBJ whole genome shotgun (WGS) entry which is preliminary data.</text>
</comment>
<dbReference type="EMBL" id="QMEY01000006">
    <property type="protein sequence ID" value="RBQ19053.1"/>
    <property type="molecule type" value="Genomic_DNA"/>
</dbReference>
<evidence type="ECO:0000313" key="2">
    <source>
        <dbReference type="Proteomes" id="UP000253303"/>
    </source>
</evidence>